<reference evidence="2 3" key="1">
    <citation type="journal article" date="2024" name="BMC Genomics">
        <title>De novo assembly and annotation of Popillia japonica's genome with initial clues to its potential as an invasive pest.</title>
        <authorList>
            <person name="Cucini C."/>
            <person name="Boschi S."/>
            <person name="Funari R."/>
            <person name="Cardaioli E."/>
            <person name="Iannotti N."/>
            <person name="Marturano G."/>
            <person name="Paoli F."/>
            <person name="Bruttini M."/>
            <person name="Carapelli A."/>
            <person name="Frati F."/>
            <person name="Nardi F."/>
        </authorList>
    </citation>
    <scope>NUCLEOTIDE SEQUENCE [LARGE SCALE GENOMIC DNA]</scope>
    <source>
        <strain evidence="2">DMR45628</strain>
    </source>
</reference>
<evidence type="ECO:0000256" key="1">
    <source>
        <dbReference type="SAM" id="MobiDB-lite"/>
    </source>
</evidence>
<dbReference type="AlphaFoldDB" id="A0AAW1L7C7"/>
<dbReference type="Proteomes" id="UP001458880">
    <property type="component" value="Unassembled WGS sequence"/>
</dbReference>
<protein>
    <recommendedName>
        <fullName evidence="4">Vitellogenin</fullName>
    </recommendedName>
</protein>
<name>A0AAW1L7C7_POPJA</name>
<organism evidence="2 3">
    <name type="scientific">Popillia japonica</name>
    <name type="common">Japanese beetle</name>
    <dbReference type="NCBI Taxonomy" id="7064"/>
    <lineage>
        <taxon>Eukaryota</taxon>
        <taxon>Metazoa</taxon>
        <taxon>Ecdysozoa</taxon>
        <taxon>Arthropoda</taxon>
        <taxon>Hexapoda</taxon>
        <taxon>Insecta</taxon>
        <taxon>Pterygota</taxon>
        <taxon>Neoptera</taxon>
        <taxon>Endopterygota</taxon>
        <taxon>Coleoptera</taxon>
        <taxon>Polyphaga</taxon>
        <taxon>Scarabaeiformia</taxon>
        <taxon>Scarabaeidae</taxon>
        <taxon>Rutelinae</taxon>
        <taxon>Popillia</taxon>
    </lineage>
</organism>
<sequence length="238" mass="27024">MQVEEHVVLARGKQQKEIKITARAPETKAKLVEIDLKPSQSGAPKVLVNQQEQKYDQKQAAHAQDGYIQIYELPNQEVKVEIGDDYYVIYDGERAKITVVDDKFKSYTLNGKQPPSNRKCVPEEQRYVSVVSPRDLGQRSRKSKSQNSREKGSSGCTKHQTQYQEDGNQVCFSTHPLPTCKSSCRAKSTTSKSVPVHCIEKNNVAELWMKQIDKGANPDFSLKTVHKNIQYEVPQRCE</sequence>
<accession>A0AAW1L7C7</accession>
<gene>
    <name evidence="2" type="ORF">QE152_g16097</name>
</gene>
<comment type="caution">
    <text evidence="2">The sequence shown here is derived from an EMBL/GenBank/DDBJ whole genome shotgun (WGS) entry which is preliminary data.</text>
</comment>
<evidence type="ECO:0000313" key="3">
    <source>
        <dbReference type="Proteomes" id="UP001458880"/>
    </source>
</evidence>
<proteinExistence type="predicted"/>
<dbReference type="EMBL" id="JASPKY010000163">
    <property type="protein sequence ID" value="KAK9729149.1"/>
    <property type="molecule type" value="Genomic_DNA"/>
</dbReference>
<evidence type="ECO:0008006" key="4">
    <source>
        <dbReference type="Google" id="ProtNLM"/>
    </source>
</evidence>
<keyword evidence="3" id="KW-1185">Reference proteome</keyword>
<evidence type="ECO:0000313" key="2">
    <source>
        <dbReference type="EMBL" id="KAK9729149.1"/>
    </source>
</evidence>
<feature type="region of interest" description="Disordered" evidence="1">
    <location>
        <begin position="131"/>
        <end position="161"/>
    </location>
</feature>